<comment type="caution">
    <text evidence="4">The sequence shown here is derived from an EMBL/GenBank/DDBJ whole genome shotgun (WGS) entry which is preliminary data.</text>
</comment>
<organism evidence="4 5">
    <name type="scientific">SAR324 cluster bacterium</name>
    <dbReference type="NCBI Taxonomy" id="2024889"/>
    <lineage>
        <taxon>Bacteria</taxon>
        <taxon>Deltaproteobacteria</taxon>
        <taxon>SAR324 cluster</taxon>
    </lineage>
</organism>
<dbReference type="Gene3D" id="3.40.50.2300">
    <property type="match status" value="1"/>
</dbReference>
<evidence type="ECO:0000259" key="3">
    <source>
        <dbReference type="PROSITE" id="PS50110"/>
    </source>
</evidence>
<dbReference type="InterPro" id="IPR011006">
    <property type="entry name" value="CheY-like_superfamily"/>
</dbReference>
<dbReference type="Proteomes" id="UP000218113">
    <property type="component" value="Unassembled WGS sequence"/>
</dbReference>
<sequence>MATILIVDDDEQFRNMLQQMLQRSGHHVETAVNGNQGIQVYRKTPTDLVIMDLLMPEKEGLESIVELKTEFNDIKVIAISGGGQKISAQPNLEIAKILGAIQTLHKPFSRQEILETVNQVLR</sequence>
<dbReference type="InterPro" id="IPR001789">
    <property type="entry name" value="Sig_transdc_resp-reg_receiver"/>
</dbReference>
<dbReference type="PANTHER" id="PTHR44591:SF23">
    <property type="entry name" value="CHEY SUBFAMILY"/>
    <property type="match status" value="1"/>
</dbReference>
<accession>A0A2A4SUI4</accession>
<feature type="domain" description="Response regulatory" evidence="3">
    <location>
        <begin position="3"/>
        <end position="121"/>
    </location>
</feature>
<dbReference type="SUPFAM" id="SSF52172">
    <property type="entry name" value="CheY-like"/>
    <property type="match status" value="1"/>
</dbReference>
<reference evidence="5" key="1">
    <citation type="submission" date="2017-08" db="EMBL/GenBank/DDBJ databases">
        <title>A dynamic microbial community with high functional redundancy inhabits the cold, oxic subseafloor aquifer.</title>
        <authorList>
            <person name="Tully B.J."/>
            <person name="Wheat C.G."/>
            <person name="Glazer B.T."/>
            <person name="Huber J.A."/>
        </authorList>
    </citation>
    <scope>NUCLEOTIDE SEQUENCE [LARGE SCALE GENOMIC DNA]</scope>
</reference>
<evidence type="ECO:0000313" key="4">
    <source>
        <dbReference type="EMBL" id="PCI24973.1"/>
    </source>
</evidence>
<dbReference type="PROSITE" id="PS50110">
    <property type="entry name" value="RESPONSE_REGULATORY"/>
    <property type="match status" value="1"/>
</dbReference>
<dbReference type="EMBL" id="NVSR01000117">
    <property type="protein sequence ID" value="PCI24973.1"/>
    <property type="molecule type" value="Genomic_DNA"/>
</dbReference>
<dbReference type="InterPro" id="IPR050595">
    <property type="entry name" value="Bact_response_regulator"/>
</dbReference>
<dbReference type="AlphaFoldDB" id="A0A2A4SUI4"/>
<dbReference type="PANTHER" id="PTHR44591">
    <property type="entry name" value="STRESS RESPONSE REGULATOR PROTEIN 1"/>
    <property type="match status" value="1"/>
</dbReference>
<name>A0A2A4SUI4_9DELT</name>
<dbReference type="Pfam" id="PF00072">
    <property type="entry name" value="Response_reg"/>
    <property type="match status" value="1"/>
</dbReference>
<feature type="modified residue" description="4-aspartylphosphate" evidence="2">
    <location>
        <position position="52"/>
    </location>
</feature>
<evidence type="ECO:0000256" key="1">
    <source>
        <dbReference type="ARBA" id="ARBA00022553"/>
    </source>
</evidence>
<keyword evidence="1 2" id="KW-0597">Phosphoprotein</keyword>
<proteinExistence type="predicted"/>
<dbReference type="GO" id="GO:0000160">
    <property type="term" value="P:phosphorelay signal transduction system"/>
    <property type="evidence" value="ECO:0007669"/>
    <property type="project" value="InterPro"/>
</dbReference>
<dbReference type="CDD" id="cd00156">
    <property type="entry name" value="REC"/>
    <property type="match status" value="1"/>
</dbReference>
<evidence type="ECO:0000256" key="2">
    <source>
        <dbReference type="PROSITE-ProRule" id="PRU00169"/>
    </source>
</evidence>
<protein>
    <submittedName>
        <fullName evidence="4">Response regulator</fullName>
    </submittedName>
</protein>
<dbReference type="SMART" id="SM00448">
    <property type="entry name" value="REC"/>
    <property type="match status" value="1"/>
</dbReference>
<evidence type="ECO:0000313" key="5">
    <source>
        <dbReference type="Proteomes" id="UP000218113"/>
    </source>
</evidence>
<gene>
    <name evidence="4" type="ORF">COB67_11085</name>
</gene>